<dbReference type="InterPro" id="IPR018289">
    <property type="entry name" value="MULE_transposase_dom"/>
</dbReference>
<reference evidence="3" key="1">
    <citation type="submission" date="2025-08" db="UniProtKB">
        <authorList>
            <consortium name="RefSeq"/>
        </authorList>
    </citation>
    <scope>IDENTIFICATION</scope>
    <source>
        <tissue evidence="3">Whole body</tissue>
    </source>
</reference>
<sequence length="465" mass="54535">MASEMKTMFSEKQRDLFVIGAYKFRFHKYLKKNNLERWCCCKKTCTAYIHLNSDNEVVKKVIDHSHGEENEILNRQIVSNQLKRKAIDDICEKPSKIISRELLTHDVDTLTTYDLQLIRKNMHYARSSILPKLPKNLEELQTSLDNMSDFLLTNRSENFLLVNDKESNILLFSCKSNLMFLSNVDTIFVDGTFKSCPNLFTQIFTVHGLQNDKYIPLLFFLLPDKELKTYEKAFFHILSECNKINIIFSPKKVFADFEKAIHLAILSVWPSITLKGCRFHLGQSWYRKIQSIGLSSEYKIDSDSSKYLKYFFGLPFLHPDEVINCFTDDLISIKPLDEKIDIFTDYILETYILPESSFPPSLWAEYSATTMRTTNSCEAFHSKLNAMFYNAHPNIFQFIDTMKRLQTDIYIKQRSIHLNNRTTSIIKKEQFLKQAMADFESKKIRNRTIRRRRLGNGRFGVKSMM</sequence>
<dbReference type="OrthoDB" id="6608722at2759"/>
<dbReference type="GeneID" id="112685461"/>
<evidence type="ECO:0000313" key="2">
    <source>
        <dbReference type="Proteomes" id="UP000694846"/>
    </source>
</evidence>
<protein>
    <submittedName>
        <fullName evidence="3">Uncharacterized protein LOC112685461</fullName>
    </submittedName>
</protein>
<gene>
    <name evidence="3" type="primary">LOC112685461</name>
</gene>
<dbReference type="Gene3D" id="2.20.25.240">
    <property type="match status" value="1"/>
</dbReference>
<proteinExistence type="predicted"/>
<dbReference type="Proteomes" id="UP000694846">
    <property type="component" value="Unplaced"/>
</dbReference>
<accession>A0A8B8FS18</accession>
<dbReference type="PANTHER" id="PTHR47160:SF10">
    <property type="entry name" value="MULE TRANSPOSASE DOMAIN-CONTAINING PROTEIN"/>
    <property type="match status" value="1"/>
</dbReference>
<evidence type="ECO:0000259" key="1">
    <source>
        <dbReference type="Pfam" id="PF10551"/>
    </source>
</evidence>
<dbReference type="PANTHER" id="PTHR47160">
    <property type="entry name" value="PUTATIVE-RELATED"/>
    <property type="match status" value="1"/>
</dbReference>
<dbReference type="RefSeq" id="XP_025413145.1">
    <property type="nucleotide sequence ID" value="XM_025557360.1"/>
</dbReference>
<keyword evidence="2" id="KW-1185">Reference proteome</keyword>
<organism evidence="2 3">
    <name type="scientific">Sipha flava</name>
    <name type="common">yellow sugarcane aphid</name>
    <dbReference type="NCBI Taxonomy" id="143950"/>
    <lineage>
        <taxon>Eukaryota</taxon>
        <taxon>Metazoa</taxon>
        <taxon>Ecdysozoa</taxon>
        <taxon>Arthropoda</taxon>
        <taxon>Hexapoda</taxon>
        <taxon>Insecta</taxon>
        <taxon>Pterygota</taxon>
        <taxon>Neoptera</taxon>
        <taxon>Paraneoptera</taxon>
        <taxon>Hemiptera</taxon>
        <taxon>Sternorrhyncha</taxon>
        <taxon>Aphidomorpha</taxon>
        <taxon>Aphidoidea</taxon>
        <taxon>Aphididae</taxon>
        <taxon>Sipha</taxon>
    </lineage>
</organism>
<dbReference type="AlphaFoldDB" id="A0A8B8FS18"/>
<name>A0A8B8FS18_9HEMI</name>
<evidence type="ECO:0000313" key="3">
    <source>
        <dbReference type="RefSeq" id="XP_025413145.1"/>
    </source>
</evidence>
<dbReference type="Pfam" id="PF10551">
    <property type="entry name" value="MULE"/>
    <property type="match status" value="1"/>
</dbReference>
<feature type="domain" description="MULE transposase" evidence="1">
    <location>
        <begin position="187"/>
        <end position="282"/>
    </location>
</feature>